<dbReference type="InterPro" id="IPR025877">
    <property type="entry name" value="MobA-like_NTP_Trfase"/>
</dbReference>
<dbReference type="EMBL" id="RFFM01000002">
    <property type="protein sequence ID" value="RMH90585.1"/>
    <property type="molecule type" value="Genomic_DNA"/>
</dbReference>
<dbReference type="Proteomes" id="UP000269774">
    <property type="component" value="Unassembled WGS sequence"/>
</dbReference>
<organism evidence="3 4">
    <name type="scientific">Stutzerimonas zhaodongensis</name>
    <dbReference type="NCBI Taxonomy" id="1176257"/>
    <lineage>
        <taxon>Bacteria</taxon>
        <taxon>Pseudomonadati</taxon>
        <taxon>Pseudomonadota</taxon>
        <taxon>Gammaproteobacteria</taxon>
        <taxon>Pseudomonadales</taxon>
        <taxon>Pseudomonadaceae</taxon>
        <taxon>Stutzerimonas</taxon>
    </lineage>
</organism>
<dbReference type="PANTHER" id="PTHR43777:SF1">
    <property type="entry name" value="MOLYBDENUM COFACTOR CYTIDYLYLTRANSFERASE"/>
    <property type="match status" value="1"/>
</dbReference>
<evidence type="ECO:0000313" key="4">
    <source>
        <dbReference type="Proteomes" id="UP000269774"/>
    </source>
</evidence>
<proteinExistence type="predicted"/>
<dbReference type="GO" id="GO:0016779">
    <property type="term" value="F:nucleotidyltransferase activity"/>
    <property type="evidence" value="ECO:0007669"/>
    <property type="project" value="UniProtKB-ARBA"/>
</dbReference>
<dbReference type="InterPro" id="IPR029044">
    <property type="entry name" value="Nucleotide-diphossugar_trans"/>
</dbReference>
<gene>
    <name evidence="3" type="ORF">EA797_13990</name>
</gene>
<feature type="domain" description="MobA-like NTP transferase" evidence="2">
    <location>
        <begin position="11"/>
        <end position="174"/>
    </location>
</feature>
<dbReference type="Pfam" id="PF12804">
    <property type="entry name" value="NTP_transf_3"/>
    <property type="match status" value="1"/>
</dbReference>
<dbReference type="OrthoDB" id="5298023at2"/>
<name>A0A3M2HQF8_9GAMM</name>
<keyword evidence="4" id="KW-1185">Reference proteome</keyword>
<dbReference type="SUPFAM" id="SSF53448">
    <property type="entry name" value="Nucleotide-diphospho-sugar transferases"/>
    <property type="match status" value="1"/>
</dbReference>
<sequence length="200" mass="21372">MSEPILGVCTLVLAAGQGSRYRERSGEDKLLVPARDAPAAPTVLAGTLASLAGITERLVVVTREDNLALRAWLDQEAGRFGAEVLSVRTNGLGHSLAQAVAHYPAERGWLVALGDMPYLRPETIRRIASEIQQEHLVVPSYGGQRGNPRGIGSGYRTQLIALDGERGAQALFAAGSVTDVDVDDPGALEDIDRPEDRRPV</sequence>
<protein>
    <submittedName>
        <fullName evidence="3">Nucleotidyltransferase family protein</fullName>
    </submittedName>
</protein>
<accession>A0A3M2HQF8</accession>
<dbReference type="PANTHER" id="PTHR43777">
    <property type="entry name" value="MOLYBDENUM COFACTOR CYTIDYLYLTRANSFERASE"/>
    <property type="match status" value="1"/>
</dbReference>
<comment type="caution">
    <text evidence="3">The sequence shown here is derived from an EMBL/GenBank/DDBJ whole genome shotgun (WGS) entry which is preliminary data.</text>
</comment>
<evidence type="ECO:0000256" key="1">
    <source>
        <dbReference type="ARBA" id="ARBA00022842"/>
    </source>
</evidence>
<evidence type="ECO:0000313" key="3">
    <source>
        <dbReference type="EMBL" id="RMH90585.1"/>
    </source>
</evidence>
<keyword evidence="3" id="KW-0808">Transferase</keyword>
<dbReference type="RefSeq" id="WP_122166126.1">
    <property type="nucleotide sequence ID" value="NZ_JAMOIB010000015.1"/>
</dbReference>
<dbReference type="Gene3D" id="3.90.550.10">
    <property type="entry name" value="Spore Coat Polysaccharide Biosynthesis Protein SpsA, Chain A"/>
    <property type="match status" value="1"/>
</dbReference>
<dbReference type="CDD" id="cd04182">
    <property type="entry name" value="GT_2_like_f"/>
    <property type="match status" value="1"/>
</dbReference>
<keyword evidence="1" id="KW-0460">Magnesium</keyword>
<dbReference type="AlphaFoldDB" id="A0A3M2HQF8"/>
<evidence type="ECO:0000259" key="2">
    <source>
        <dbReference type="Pfam" id="PF12804"/>
    </source>
</evidence>
<reference evidence="3 4" key="1">
    <citation type="submission" date="2018-10" db="EMBL/GenBank/DDBJ databases">
        <title>Pseudomonas zhaodongensis NEAU-ST5-21(T) genome.</title>
        <authorList>
            <person name="Peng J."/>
            <person name="Liu Z.-P."/>
        </authorList>
    </citation>
    <scope>NUCLEOTIDE SEQUENCE [LARGE SCALE GENOMIC DNA]</scope>
    <source>
        <strain evidence="3 4">NEAU-ST5-21</strain>
    </source>
</reference>